<dbReference type="GO" id="GO:0016020">
    <property type="term" value="C:membrane"/>
    <property type="evidence" value="ECO:0007669"/>
    <property type="project" value="UniProtKB-SubCell"/>
</dbReference>
<keyword evidence="5 7" id="KW-1133">Transmembrane helix</keyword>
<feature type="transmembrane region" description="Helical" evidence="7">
    <location>
        <begin position="681"/>
        <end position="698"/>
    </location>
</feature>
<dbReference type="InterPro" id="IPR004841">
    <property type="entry name" value="AA-permease/SLC12A_dom"/>
</dbReference>
<dbReference type="AlphaFoldDB" id="A0A9P4WZR8"/>
<feature type="transmembrane region" description="Helical" evidence="7">
    <location>
        <begin position="348"/>
        <end position="368"/>
    </location>
</feature>
<dbReference type="EMBL" id="SWKV01000005">
    <property type="protein sequence ID" value="KAF3046111.1"/>
    <property type="molecule type" value="Genomic_DNA"/>
</dbReference>
<dbReference type="PANTHER" id="PTHR43341:SF6">
    <property type="entry name" value="AMINO ACID TRANSPORTER (EUROFUNG)"/>
    <property type="match status" value="1"/>
</dbReference>
<evidence type="ECO:0000256" key="5">
    <source>
        <dbReference type="ARBA" id="ARBA00022989"/>
    </source>
</evidence>
<gene>
    <name evidence="9" type="ORF">E8E12_011165</name>
</gene>
<protein>
    <recommendedName>
        <fullName evidence="8">Amino acid permease/ SLC12A domain-containing protein</fullName>
    </recommendedName>
</protein>
<evidence type="ECO:0000256" key="2">
    <source>
        <dbReference type="ARBA" id="ARBA00022448"/>
    </source>
</evidence>
<keyword evidence="6 7" id="KW-0472">Membrane</keyword>
<reference evidence="9" key="1">
    <citation type="submission" date="2019-04" db="EMBL/GenBank/DDBJ databases">
        <title>Sequencing of skin fungus with MAO and IRED activity.</title>
        <authorList>
            <person name="Marsaioli A.J."/>
            <person name="Bonatto J.M.C."/>
            <person name="Reis Junior O."/>
        </authorList>
    </citation>
    <scope>NUCLEOTIDE SEQUENCE</scope>
    <source>
        <strain evidence="9">28M1</strain>
    </source>
</reference>
<dbReference type="SMART" id="SM01130">
    <property type="entry name" value="DHDPS"/>
    <property type="match status" value="1"/>
</dbReference>
<dbReference type="Gene3D" id="1.20.1740.10">
    <property type="entry name" value="Amino acid/polyamine transporter I"/>
    <property type="match status" value="1"/>
</dbReference>
<dbReference type="GO" id="GO:0015171">
    <property type="term" value="F:amino acid transmembrane transporter activity"/>
    <property type="evidence" value="ECO:0007669"/>
    <property type="project" value="TreeGrafter"/>
</dbReference>
<proteinExistence type="predicted"/>
<feature type="transmembrane region" description="Helical" evidence="7">
    <location>
        <begin position="787"/>
        <end position="807"/>
    </location>
</feature>
<evidence type="ECO:0000256" key="6">
    <source>
        <dbReference type="ARBA" id="ARBA00023136"/>
    </source>
</evidence>
<feature type="transmembrane region" description="Helical" evidence="7">
    <location>
        <begin position="576"/>
        <end position="597"/>
    </location>
</feature>
<dbReference type="GO" id="GO:0016829">
    <property type="term" value="F:lyase activity"/>
    <property type="evidence" value="ECO:0007669"/>
    <property type="project" value="InterPro"/>
</dbReference>
<dbReference type="InterPro" id="IPR050524">
    <property type="entry name" value="APC_YAT"/>
</dbReference>
<feature type="transmembrane region" description="Helical" evidence="7">
    <location>
        <begin position="374"/>
        <end position="393"/>
    </location>
</feature>
<dbReference type="Proteomes" id="UP000758155">
    <property type="component" value="Unassembled WGS sequence"/>
</dbReference>
<evidence type="ECO:0000259" key="8">
    <source>
        <dbReference type="Pfam" id="PF00324"/>
    </source>
</evidence>
<evidence type="ECO:0000256" key="3">
    <source>
        <dbReference type="ARBA" id="ARBA00022692"/>
    </source>
</evidence>
<feature type="domain" description="Amino acid permease/ SLC12A" evidence="8">
    <location>
        <begin position="346"/>
        <end position="814"/>
    </location>
</feature>
<feature type="transmembrane region" description="Helical" evidence="7">
    <location>
        <begin position="452"/>
        <end position="472"/>
    </location>
</feature>
<accession>A0A9P4WZR8</accession>
<feature type="transmembrane region" description="Helical" evidence="7">
    <location>
        <begin position="710"/>
        <end position="734"/>
    </location>
</feature>
<feature type="transmembrane region" description="Helical" evidence="7">
    <location>
        <begin position="755"/>
        <end position="775"/>
    </location>
</feature>
<comment type="subcellular location">
    <subcellularLocation>
        <location evidence="1">Membrane</location>
        <topology evidence="1">Multi-pass membrane protein</topology>
    </subcellularLocation>
</comment>
<dbReference type="InterPro" id="IPR002220">
    <property type="entry name" value="DapA-like"/>
</dbReference>
<keyword evidence="2" id="KW-0813">Transport</keyword>
<comment type="caution">
    <text evidence="9">The sequence shown here is derived from an EMBL/GenBank/DDBJ whole genome shotgun (WGS) entry which is preliminary data.</text>
</comment>
<feature type="transmembrane region" description="Helical" evidence="7">
    <location>
        <begin position="635"/>
        <end position="655"/>
    </location>
</feature>
<dbReference type="CDD" id="cd00408">
    <property type="entry name" value="DHDPS-like"/>
    <property type="match status" value="1"/>
</dbReference>
<feature type="transmembrane region" description="Helical" evidence="7">
    <location>
        <begin position="484"/>
        <end position="505"/>
    </location>
</feature>
<name>A0A9P4WZR8_9PLEO</name>
<dbReference type="Pfam" id="PF00701">
    <property type="entry name" value="DHDPS"/>
    <property type="match status" value="1"/>
</dbReference>
<evidence type="ECO:0000256" key="7">
    <source>
        <dbReference type="SAM" id="Phobius"/>
    </source>
</evidence>
<evidence type="ECO:0000313" key="9">
    <source>
        <dbReference type="EMBL" id="KAF3046111.1"/>
    </source>
</evidence>
<dbReference type="InterPro" id="IPR013785">
    <property type="entry name" value="Aldolase_TIM"/>
</dbReference>
<evidence type="ECO:0000313" key="10">
    <source>
        <dbReference type="Proteomes" id="UP000758155"/>
    </source>
</evidence>
<dbReference type="PANTHER" id="PTHR43341">
    <property type="entry name" value="AMINO ACID PERMEASE"/>
    <property type="match status" value="1"/>
</dbReference>
<evidence type="ECO:0000256" key="4">
    <source>
        <dbReference type="ARBA" id="ARBA00022970"/>
    </source>
</evidence>
<dbReference type="FunFam" id="1.20.1740.10:FF:000006">
    <property type="entry name" value="General amino acid permease"/>
    <property type="match status" value="1"/>
</dbReference>
<dbReference type="PRINTS" id="PR00146">
    <property type="entry name" value="DHPICSNTHASE"/>
</dbReference>
<sequence>MPSHVPPAGVWCPSITIFDPVTDKVDLENQARYFRYLSTTGLAGLVVLGTNAETMLLTREERKALIATARRAVGPSFPIMAGVGAHSTTQTLEFISDAATAGADSVLVLPNAYFGGATTPRVLETFYDQIAACSDLPIVIYNFPGVCNGVDLSSDFIEAMAKRHSNIVGVKLTCGSVAKITRLAAVLPKERFAVFGGQADFIIGGLSSGSSGCIAAFANVVPRCIVRINELYHQGKHKEALTLHQKTALAEQAIKGGIAPTKYAAAIHSATCVDEIRIQQDSRPLSSAYPMADNKTYEVNEKSASPSHEVYGEDQVIHRTRTESSFAHGQVHNADQLQRHLGNRQVQLIAIGGSIGTATFVSIANGLVKGGPGSLLLAYTIYSCMLGLVNNAMAEMASYMPVTGGFIRMAGHWVDPAMGFWAGWNFFLYEAILIPFEISALNLVLKYWSDDIPVAGVVAVCIVLYFSINAFVVKAYGEAEFWLALGKVLLILIVFSFTFITMVGGNPVKDAYGFRYWNNPGAFAEYNSTGHLGRFEGFLGCLWSAAFTIVGPEYLSMLSGEVKVPRIYLKNAFKVTYVRFAFFFIGSALCVGIVIPYNEKTLLDILAGNSGGGGSAAASPYVIAMRNLRISGLPHVVNALLCTSIFSAGNAYTYYGTRSLYGLALEGQAPKFLKKCTKKGVPFYCLLVTICFPFLGFLNVNAGSAKVLTWFINIITGAQIINYIVICITYLFFYRATKAQGVDRKAMPYYGYFQPYGTWISMIFLTLVLGCYGYGTFLPGNFTVDGLFTYYMMVFLAPIFFFGWKVLKKTKFVKPHEADLVWEKAYIDAYEASFAEETKGFWQEIVEMLMCGLKGRKKQSGYA</sequence>
<keyword evidence="4" id="KW-0029">Amino-acid transport</keyword>
<dbReference type="Pfam" id="PF00324">
    <property type="entry name" value="AA_permease"/>
    <property type="match status" value="1"/>
</dbReference>
<keyword evidence="10" id="KW-1185">Reference proteome</keyword>
<dbReference type="Gene3D" id="3.20.20.70">
    <property type="entry name" value="Aldolase class I"/>
    <property type="match status" value="1"/>
</dbReference>
<keyword evidence="3 7" id="KW-0812">Transmembrane</keyword>
<dbReference type="SUPFAM" id="SSF51569">
    <property type="entry name" value="Aldolase"/>
    <property type="match status" value="1"/>
</dbReference>
<organism evidence="9 10">
    <name type="scientific">Didymella heteroderae</name>
    <dbReference type="NCBI Taxonomy" id="1769908"/>
    <lineage>
        <taxon>Eukaryota</taxon>
        <taxon>Fungi</taxon>
        <taxon>Dikarya</taxon>
        <taxon>Ascomycota</taxon>
        <taxon>Pezizomycotina</taxon>
        <taxon>Dothideomycetes</taxon>
        <taxon>Pleosporomycetidae</taxon>
        <taxon>Pleosporales</taxon>
        <taxon>Pleosporineae</taxon>
        <taxon>Didymellaceae</taxon>
        <taxon>Didymella</taxon>
    </lineage>
</organism>
<dbReference type="OrthoDB" id="10062876at2759"/>
<evidence type="ECO:0000256" key="1">
    <source>
        <dbReference type="ARBA" id="ARBA00004141"/>
    </source>
</evidence>